<evidence type="ECO:0000259" key="1">
    <source>
        <dbReference type="Pfam" id="PF06276"/>
    </source>
</evidence>
<protein>
    <recommendedName>
        <fullName evidence="1">Aerobactin siderophore biosynthesis IucA/IucC-like C-terminal domain-containing protein</fullName>
    </recommendedName>
</protein>
<feature type="domain" description="Aerobactin siderophore biosynthesis IucA/IucC-like C-terminal" evidence="1">
    <location>
        <begin position="96"/>
        <end position="178"/>
    </location>
</feature>
<dbReference type="Proteomes" id="UP001500782">
    <property type="component" value="Unassembled WGS sequence"/>
</dbReference>
<organism evidence="2 3">
    <name type="scientific">Bacillus carboniphilus</name>
    <dbReference type="NCBI Taxonomy" id="86663"/>
    <lineage>
        <taxon>Bacteria</taxon>
        <taxon>Bacillati</taxon>
        <taxon>Bacillota</taxon>
        <taxon>Bacilli</taxon>
        <taxon>Bacillales</taxon>
        <taxon>Bacillaceae</taxon>
        <taxon>Bacillus</taxon>
    </lineage>
</organism>
<reference evidence="3" key="1">
    <citation type="journal article" date="2019" name="Int. J. Syst. Evol. Microbiol.">
        <title>The Global Catalogue of Microorganisms (GCM) 10K type strain sequencing project: providing services to taxonomists for standard genome sequencing and annotation.</title>
        <authorList>
            <consortium name="The Broad Institute Genomics Platform"/>
            <consortium name="The Broad Institute Genome Sequencing Center for Infectious Disease"/>
            <person name="Wu L."/>
            <person name="Ma J."/>
        </authorList>
    </citation>
    <scope>NUCLEOTIDE SEQUENCE [LARGE SCALE GENOMIC DNA]</scope>
    <source>
        <strain evidence="3">JCM 9731</strain>
    </source>
</reference>
<keyword evidence="3" id="KW-1185">Reference proteome</keyword>
<comment type="caution">
    <text evidence="2">The sequence shown here is derived from an EMBL/GenBank/DDBJ whole genome shotgun (WGS) entry which is preliminary data.</text>
</comment>
<proteinExistence type="predicted"/>
<name>A0ABP3FVA5_9BACI</name>
<dbReference type="Pfam" id="PF06276">
    <property type="entry name" value="FhuF"/>
    <property type="match status" value="1"/>
</dbReference>
<evidence type="ECO:0000313" key="2">
    <source>
        <dbReference type="EMBL" id="GAA0327031.1"/>
    </source>
</evidence>
<dbReference type="RefSeq" id="WP_343798148.1">
    <property type="nucleotide sequence ID" value="NZ_BAAADJ010000017.1"/>
</dbReference>
<accession>A0ABP3FVA5</accession>
<dbReference type="EMBL" id="BAAADJ010000017">
    <property type="protein sequence ID" value="GAA0327031.1"/>
    <property type="molecule type" value="Genomic_DNA"/>
</dbReference>
<evidence type="ECO:0000313" key="3">
    <source>
        <dbReference type="Proteomes" id="UP001500782"/>
    </source>
</evidence>
<dbReference type="InterPro" id="IPR022770">
    <property type="entry name" value="IucA/IucC-like_C"/>
</dbReference>
<sequence length="266" mass="31427">MLENRLTEKELEELSKFRLTEAKSEGELTFCAADLIKSTTLQPILKMLKSRIEAPNILVTSSILMKRYAFLPVIYLYALTKWDKKLNISLDDVHFEDNSKNGMWLPNIRLESLTYTQCPTHDRETFRREAFRALFKDHLYRIIAALNKETKVSKMVLWENLAVYMFWMYETLLETETDSNIRKHASSDFRYIFSEADGSVFGPMKRNPLSSFDTEKVKKEEDDQLIRIRKTCCYTYMLLKDRESKFCKTCPVGCRLRQKQKEEAMK</sequence>
<gene>
    <name evidence="2" type="ORF">GCM10008967_16950</name>
</gene>